<name>A0A0W0FDG0_MONRR</name>
<organism evidence="4 5">
    <name type="scientific">Moniliophthora roreri</name>
    <name type="common">Frosty pod rot fungus</name>
    <name type="synonym">Monilia roreri</name>
    <dbReference type="NCBI Taxonomy" id="221103"/>
    <lineage>
        <taxon>Eukaryota</taxon>
        <taxon>Fungi</taxon>
        <taxon>Dikarya</taxon>
        <taxon>Basidiomycota</taxon>
        <taxon>Agaricomycotina</taxon>
        <taxon>Agaricomycetes</taxon>
        <taxon>Agaricomycetidae</taxon>
        <taxon>Agaricales</taxon>
        <taxon>Marasmiineae</taxon>
        <taxon>Marasmiaceae</taxon>
        <taxon>Moniliophthora</taxon>
    </lineage>
</organism>
<dbReference type="InterPro" id="IPR046347">
    <property type="entry name" value="bZIP_sf"/>
</dbReference>
<dbReference type="SUPFAM" id="SSF57959">
    <property type="entry name" value="Leucine zipper domain"/>
    <property type="match status" value="1"/>
</dbReference>
<dbReference type="GO" id="GO:0003700">
    <property type="term" value="F:DNA-binding transcription factor activity"/>
    <property type="evidence" value="ECO:0007669"/>
    <property type="project" value="InterPro"/>
</dbReference>
<dbReference type="Pfam" id="PF07716">
    <property type="entry name" value="bZIP_2"/>
    <property type="match status" value="1"/>
</dbReference>
<dbReference type="AlphaFoldDB" id="A0A0W0FDG0"/>
<dbReference type="CDD" id="cd12193">
    <property type="entry name" value="bZIP_GCN4"/>
    <property type="match status" value="1"/>
</dbReference>
<evidence type="ECO:0000313" key="5">
    <source>
        <dbReference type="Proteomes" id="UP000054988"/>
    </source>
</evidence>
<dbReference type="InterPro" id="IPR004827">
    <property type="entry name" value="bZIP"/>
</dbReference>
<dbReference type="Gene3D" id="3.30.160.60">
    <property type="entry name" value="Classic Zinc Finger"/>
    <property type="match status" value="1"/>
</dbReference>
<feature type="region of interest" description="Disordered" evidence="2">
    <location>
        <begin position="1"/>
        <end position="41"/>
    </location>
</feature>
<dbReference type="eggNOG" id="ENOG502SDG2">
    <property type="taxonomic scope" value="Eukaryota"/>
</dbReference>
<accession>A0A0W0FDG0</accession>
<evidence type="ECO:0000256" key="2">
    <source>
        <dbReference type="SAM" id="MobiDB-lite"/>
    </source>
</evidence>
<feature type="compositionally biased region" description="Low complexity" evidence="2">
    <location>
        <begin position="345"/>
        <end position="372"/>
    </location>
</feature>
<dbReference type="SMART" id="SM00338">
    <property type="entry name" value="BRLZ"/>
    <property type="match status" value="1"/>
</dbReference>
<evidence type="ECO:0000256" key="1">
    <source>
        <dbReference type="SAM" id="Coils"/>
    </source>
</evidence>
<feature type="compositionally biased region" description="Polar residues" evidence="2">
    <location>
        <begin position="1"/>
        <end position="11"/>
    </location>
</feature>
<protein>
    <recommendedName>
        <fullName evidence="3">BZIP domain-containing protein</fullName>
    </recommendedName>
</protein>
<dbReference type="Proteomes" id="UP000054988">
    <property type="component" value="Unassembled WGS sequence"/>
</dbReference>
<dbReference type="EMBL" id="LATX01002090">
    <property type="protein sequence ID" value="KTB34344.1"/>
    <property type="molecule type" value="Genomic_DNA"/>
</dbReference>
<feature type="domain" description="BZIP" evidence="3">
    <location>
        <begin position="434"/>
        <end position="448"/>
    </location>
</feature>
<reference evidence="4 5" key="1">
    <citation type="submission" date="2015-12" db="EMBL/GenBank/DDBJ databases">
        <title>Draft genome sequence of Moniliophthora roreri, the causal agent of frosty pod rot of cacao.</title>
        <authorList>
            <person name="Aime M.C."/>
            <person name="Diaz-Valderrama J.R."/>
            <person name="Kijpornyongpan T."/>
            <person name="Phillips-Mora W."/>
        </authorList>
    </citation>
    <scope>NUCLEOTIDE SEQUENCE [LARGE SCALE GENOMIC DNA]</scope>
    <source>
        <strain evidence="4 5">MCA 2952</strain>
    </source>
</reference>
<feature type="region of interest" description="Disordered" evidence="2">
    <location>
        <begin position="339"/>
        <end position="426"/>
    </location>
</feature>
<feature type="region of interest" description="Disordered" evidence="2">
    <location>
        <begin position="123"/>
        <end position="142"/>
    </location>
</feature>
<evidence type="ECO:0000259" key="3">
    <source>
        <dbReference type="PROSITE" id="PS00036"/>
    </source>
</evidence>
<feature type="coiled-coil region" evidence="1">
    <location>
        <begin position="446"/>
        <end position="480"/>
    </location>
</feature>
<feature type="region of interest" description="Disordered" evidence="2">
    <location>
        <begin position="158"/>
        <end position="177"/>
    </location>
</feature>
<sequence>MTTLSPTQNISPVAISQPGNANAWDSASSSTTGDSFSAQNGTFKLTSDYNTRPTLSHPSPLRSVAILPSTTQTHRNSFSGQGQYESRLPTSIGPSLSLQEMANQLGIPSRLPAPPGIGSTTRPVAPVIRTPPQPQQPAMAEGESPEFMSMLGNYLNMLGKQPASEPQHESPTAGTAALENSGANDALRNLGSWLASAALPGSTSPAFTDIGDVSAEAMNDFLTSPLIDDPYEEFGTSPLMDTPLLDFTSPLDETSPLMSDLNTPLIQDQDGSFEGEPLIVDPSVEMYKQQQQQQHLQVPTSSVQKVPTIQLDYDNMLKMSPNTPALQSFGEQFPSPAMSIDHSFSPAASSSPLPLARSRGRPLPTGTRRGITSASLIPEDAPTQPRHYVTPSATSRREIPSTFRKRPRAVDDDGDELDEAPPPNATEKEIIEFKRRQNTLAARKSRKRKMVHLQNLEETVTRLTREVEQWKTRAEFLEGMCVNSGLLGSNGLGGVP</sequence>
<evidence type="ECO:0000313" key="4">
    <source>
        <dbReference type="EMBL" id="KTB34344.1"/>
    </source>
</evidence>
<proteinExistence type="predicted"/>
<comment type="caution">
    <text evidence="4">The sequence shown here is derived from an EMBL/GenBank/DDBJ whole genome shotgun (WGS) entry which is preliminary data.</text>
</comment>
<dbReference type="PROSITE" id="PS00036">
    <property type="entry name" value="BZIP_BASIC"/>
    <property type="match status" value="1"/>
</dbReference>
<keyword evidence="1" id="KW-0175">Coiled coil</keyword>
<gene>
    <name evidence="4" type="ORF">WG66_13082</name>
</gene>
<feature type="compositionally biased region" description="Low complexity" evidence="2">
    <location>
        <begin position="25"/>
        <end position="38"/>
    </location>
</feature>